<dbReference type="InterPro" id="IPR023753">
    <property type="entry name" value="FAD/NAD-binding_dom"/>
</dbReference>
<dbReference type="Gene3D" id="3.50.50.100">
    <property type="match status" value="1"/>
</dbReference>
<name>A0A1E3I2K3_9TREE</name>
<accession>A0A1E3I2K3</accession>
<comment type="catalytic activity">
    <reaction evidence="9">
        <text>a ubiquinone + NADH + H(+) = a ubiquinol + NAD(+)</text>
        <dbReference type="Rhea" id="RHEA:23152"/>
        <dbReference type="Rhea" id="RHEA-COMP:9565"/>
        <dbReference type="Rhea" id="RHEA-COMP:9566"/>
        <dbReference type="ChEBI" id="CHEBI:15378"/>
        <dbReference type="ChEBI" id="CHEBI:16389"/>
        <dbReference type="ChEBI" id="CHEBI:17976"/>
        <dbReference type="ChEBI" id="CHEBI:57540"/>
        <dbReference type="ChEBI" id="CHEBI:57945"/>
    </reaction>
</comment>
<keyword evidence="7" id="KW-0520">NAD</keyword>
<dbReference type="EC" id="1.6.5.9" evidence="2"/>
<dbReference type="Pfam" id="PF07992">
    <property type="entry name" value="Pyr_redox_2"/>
    <property type="match status" value="1"/>
</dbReference>
<feature type="domain" description="External alternative NADH-ubiquinone oxidoreductase-like C-terminal" evidence="12">
    <location>
        <begin position="532"/>
        <end position="596"/>
    </location>
</feature>
<feature type="domain" description="FAD/NAD(P)-binding" evidence="11">
    <location>
        <begin position="138"/>
        <end position="478"/>
    </location>
</feature>
<dbReference type="GeneID" id="30152398"/>
<gene>
    <name evidence="13" type="ORF">L202_01089</name>
</gene>
<dbReference type="Pfam" id="PF22366">
    <property type="entry name" value="NDH2_C"/>
    <property type="match status" value="1"/>
</dbReference>
<evidence type="ECO:0000259" key="12">
    <source>
        <dbReference type="Pfam" id="PF22366"/>
    </source>
</evidence>
<keyword evidence="10" id="KW-0812">Transmembrane</keyword>
<dbReference type="PANTHER" id="PTHR43706:SF47">
    <property type="entry name" value="EXTERNAL NADH-UBIQUINONE OXIDOREDUCTASE 1, MITOCHONDRIAL-RELATED"/>
    <property type="match status" value="1"/>
</dbReference>
<evidence type="ECO:0000256" key="2">
    <source>
        <dbReference type="ARBA" id="ARBA00012637"/>
    </source>
</evidence>
<keyword evidence="6" id="KW-0560">Oxidoreductase</keyword>
<evidence type="ECO:0000256" key="6">
    <source>
        <dbReference type="ARBA" id="ARBA00023002"/>
    </source>
</evidence>
<keyword evidence="3" id="KW-0285">Flavoprotein</keyword>
<evidence type="ECO:0000313" key="13">
    <source>
        <dbReference type="EMBL" id="ODN82822.1"/>
    </source>
</evidence>
<evidence type="ECO:0000256" key="9">
    <source>
        <dbReference type="ARBA" id="ARBA00049010"/>
    </source>
</evidence>
<dbReference type="EMBL" id="AWGJ01000002">
    <property type="protein sequence ID" value="ODN82822.1"/>
    <property type="molecule type" value="Genomic_DNA"/>
</dbReference>
<keyword evidence="10" id="KW-0472">Membrane</keyword>
<comment type="caution">
    <text evidence="13">The sequence shown here is derived from an EMBL/GenBank/DDBJ whole genome shotgun (WGS) entry which is preliminary data.</text>
</comment>
<sequence>MAFRQFGTSCPLPPPPHSTLPLTTSAIARAQPTSARQALAPRSALAVPRAPLFQAAAFSSTPRRFAALPPKPEEAALPKGAEVVAPKPYVLTRGRRYLQNFGRITLVAVLGAVGAFTYVTHAAKNPANQLPADPKKKTVVVLGSGWGATSFLKSLDTDEFNVVVISPRNYFLFTPLLPSVTVGTLENRSIIQPTRYITRHKKRQVSVYEAEAQTVDPEKKTVTFEDISDIKGKAGSVTIPYDYLVYAVGCENQTFGIKGVPEHACFLKELSDADKIRTKLMDCIETAAFKDQPQEEVDRLMHMVVVGGGPTGVEYAGELHDFLIASLPYHHHLHDDLKKWYPEVADKLKITLIEALPNVLPMFSKQLIEFTESSFKDNRIDVLTRTMVKDVKAQSVVVQDANKEIKEIPYGLLVWATGNTSRNITRDLMGKLPHTQTQRRGLLVDDKLSLLGADGVYALGDCTATDCAPTAQVASQQGLYLASVFQKLGQVAKLEREILELKASGVADPSTIEAATKKLIRHSKITPFKYSHQGSLAYIGSEKAIADLRIFGMKIASGGNAAFLFWRSAYVSTLFSVRNRTLVVADWLKVKVFGRDVSRE</sequence>
<evidence type="ECO:0000256" key="7">
    <source>
        <dbReference type="ARBA" id="ARBA00023027"/>
    </source>
</evidence>
<dbReference type="AlphaFoldDB" id="A0A1E3I2K3"/>
<dbReference type="OrthoDB" id="3244603at2759"/>
<evidence type="ECO:0000256" key="10">
    <source>
        <dbReference type="SAM" id="Phobius"/>
    </source>
</evidence>
<dbReference type="InterPro" id="IPR054585">
    <property type="entry name" value="NDH2-like_C"/>
</dbReference>
<dbReference type="SUPFAM" id="SSF51905">
    <property type="entry name" value="FAD/NAD(P)-binding domain"/>
    <property type="match status" value="2"/>
</dbReference>
<evidence type="ECO:0000256" key="8">
    <source>
        <dbReference type="ARBA" id="ARBA00047599"/>
    </source>
</evidence>
<dbReference type="PANTHER" id="PTHR43706">
    <property type="entry name" value="NADH DEHYDROGENASE"/>
    <property type="match status" value="1"/>
</dbReference>
<evidence type="ECO:0000256" key="3">
    <source>
        <dbReference type="ARBA" id="ARBA00022630"/>
    </source>
</evidence>
<evidence type="ECO:0000256" key="1">
    <source>
        <dbReference type="ARBA" id="ARBA00005272"/>
    </source>
</evidence>
<dbReference type="PRINTS" id="PR00368">
    <property type="entry name" value="FADPNR"/>
</dbReference>
<dbReference type="Proteomes" id="UP000094065">
    <property type="component" value="Unassembled WGS sequence"/>
</dbReference>
<reference evidence="13 14" key="1">
    <citation type="submission" date="2016-06" db="EMBL/GenBank/DDBJ databases">
        <title>Evolution of pathogenesis and genome organization in the Tremellales.</title>
        <authorList>
            <person name="Cuomo C."/>
            <person name="Litvintseva A."/>
            <person name="Heitman J."/>
            <person name="Chen Y."/>
            <person name="Sun S."/>
            <person name="Springer D."/>
            <person name="Dromer F."/>
            <person name="Young S."/>
            <person name="Zeng Q."/>
            <person name="Chapman S."/>
            <person name="Gujja S."/>
            <person name="Saif S."/>
            <person name="Birren B."/>
        </authorList>
    </citation>
    <scope>NUCLEOTIDE SEQUENCE [LARGE SCALE GENOMIC DNA]</scope>
    <source>
        <strain evidence="13 14">CBS 6039</strain>
    </source>
</reference>
<dbReference type="InterPro" id="IPR036188">
    <property type="entry name" value="FAD/NAD-bd_sf"/>
</dbReference>
<dbReference type="InterPro" id="IPR045024">
    <property type="entry name" value="NDH-2"/>
</dbReference>
<evidence type="ECO:0000256" key="4">
    <source>
        <dbReference type="ARBA" id="ARBA00022827"/>
    </source>
</evidence>
<keyword evidence="14" id="KW-1185">Reference proteome</keyword>
<dbReference type="GO" id="GO:0050136">
    <property type="term" value="F:NADH dehydrogenase (quinone) (non-electrogenic) activity"/>
    <property type="evidence" value="ECO:0007669"/>
    <property type="project" value="UniProtKB-EC"/>
</dbReference>
<evidence type="ECO:0000259" key="11">
    <source>
        <dbReference type="Pfam" id="PF07992"/>
    </source>
</evidence>
<comment type="catalytic activity">
    <reaction evidence="8">
        <text>a quinone + NADH + H(+) = a quinol + NAD(+)</text>
        <dbReference type="Rhea" id="RHEA:46160"/>
        <dbReference type="ChEBI" id="CHEBI:15378"/>
        <dbReference type="ChEBI" id="CHEBI:24646"/>
        <dbReference type="ChEBI" id="CHEBI:57540"/>
        <dbReference type="ChEBI" id="CHEBI:57945"/>
        <dbReference type="ChEBI" id="CHEBI:132124"/>
        <dbReference type="EC" id="1.6.5.9"/>
    </reaction>
</comment>
<keyword evidence="5" id="KW-0809">Transit peptide</keyword>
<keyword evidence="10" id="KW-1133">Transmembrane helix</keyword>
<comment type="similarity">
    <text evidence="1">Belongs to the NADH dehydrogenase family.</text>
</comment>
<keyword evidence="4" id="KW-0274">FAD</keyword>
<evidence type="ECO:0000256" key="5">
    <source>
        <dbReference type="ARBA" id="ARBA00022946"/>
    </source>
</evidence>
<evidence type="ECO:0000313" key="14">
    <source>
        <dbReference type="Proteomes" id="UP000094065"/>
    </source>
</evidence>
<dbReference type="STRING" id="1295533.A0A1E3I2K3"/>
<proteinExistence type="inferred from homology"/>
<feature type="transmembrane region" description="Helical" evidence="10">
    <location>
        <begin position="101"/>
        <end position="119"/>
    </location>
</feature>
<protein>
    <recommendedName>
        <fullName evidence="2">NADH:ubiquinone reductase (non-electrogenic)</fullName>
        <ecNumber evidence="2">1.6.5.9</ecNumber>
    </recommendedName>
</protein>
<dbReference type="GO" id="GO:0005739">
    <property type="term" value="C:mitochondrion"/>
    <property type="evidence" value="ECO:0007669"/>
    <property type="project" value="UniProtKB-ARBA"/>
</dbReference>
<dbReference type="RefSeq" id="XP_018996822.1">
    <property type="nucleotide sequence ID" value="XM_019134395.1"/>
</dbReference>
<organism evidence="13 14">
    <name type="scientific">Cryptococcus amylolentus CBS 6039</name>
    <dbReference type="NCBI Taxonomy" id="1295533"/>
    <lineage>
        <taxon>Eukaryota</taxon>
        <taxon>Fungi</taxon>
        <taxon>Dikarya</taxon>
        <taxon>Basidiomycota</taxon>
        <taxon>Agaricomycotina</taxon>
        <taxon>Tremellomycetes</taxon>
        <taxon>Tremellales</taxon>
        <taxon>Cryptococcaceae</taxon>
        <taxon>Cryptococcus</taxon>
    </lineage>
</organism>